<keyword evidence="1" id="KW-0472">Membrane</keyword>
<feature type="transmembrane region" description="Helical" evidence="1">
    <location>
        <begin position="26"/>
        <end position="48"/>
    </location>
</feature>
<feature type="transmembrane region" description="Helical" evidence="1">
    <location>
        <begin position="224"/>
        <end position="244"/>
    </location>
</feature>
<evidence type="ECO:0000313" key="2">
    <source>
        <dbReference type="EMBL" id="SPV20279.1"/>
    </source>
</evidence>
<dbReference type="EMBL" id="UARD01000019">
    <property type="protein sequence ID" value="SPV20279.1"/>
    <property type="molecule type" value="Genomic_DNA"/>
</dbReference>
<feature type="transmembrane region" description="Helical" evidence="1">
    <location>
        <begin position="259"/>
        <end position="277"/>
    </location>
</feature>
<keyword evidence="1" id="KW-0812">Transmembrane</keyword>
<sequence length="287" mass="31206">MNCSSVCHYLVSSSPRLTKPMNRSDLPSFAACFYLFNAASVCQAFYWAYALNRMSVIPGSTLSVTMQWSVIGGQGLLGVVAAVMLLRRLAWTKHFLLAQLIIGNGLNVLTHKQPIFLMLTGALFSAIPLLIVVRIPIQERAPSHSVSTVSQRIQRNCGLGLYGLASYLMFGTLSALFTGTSRTVSSSAMRTPAAAVELICWLLLMLVGGAIFGQRAKAQRWAGILLTALASYMVLFCCVSYVYARTLYPQVEGLFHWDATLQWLVILAMTGFTLVGLSDGGKSSRSA</sequence>
<feature type="transmembrane region" description="Helical" evidence="1">
    <location>
        <begin position="191"/>
        <end position="212"/>
    </location>
</feature>
<feature type="transmembrane region" description="Helical" evidence="1">
    <location>
        <begin position="68"/>
        <end position="86"/>
    </location>
</feature>
<dbReference type="AlphaFoldDB" id="A0AAE8NFJ2"/>
<gene>
    <name evidence="2" type="ORF">NCTC10661_03644</name>
</gene>
<organism evidence="2 3">
    <name type="scientific">Burkholderia cepacia</name>
    <name type="common">Pseudomonas cepacia</name>
    <dbReference type="NCBI Taxonomy" id="292"/>
    <lineage>
        <taxon>Bacteria</taxon>
        <taxon>Pseudomonadati</taxon>
        <taxon>Pseudomonadota</taxon>
        <taxon>Betaproteobacteria</taxon>
        <taxon>Burkholderiales</taxon>
        <taxon>Burkholderiaceae</taxon>
        <taxon>Burkholderia</taxon>
        <taxon>Burkholderia cepacia complex</taxon>
    </lineage>
</organism>
<feature type="transmembrane region" description="Helical" evidence="1">
    <location>
        <begin position="158"/>
        <end position="179"/>
    </location>
</feature>
<protein>
    <submittedName>
        <fullName evidence="2">Uncharacterized protein</fullName>
    </submittedName>
</protein>
<accession>A0AAE8NFJ2</accession>
<name>A0AAE8NFJ2_BURCE</name>
<comment type="caution">
    <text evidence="2">The sequence shown here is derived from an EMBL/GenBank/DDBJ whole genome shotgun (WGS) entry which is preliminary data.</text>
</comment>
<evidence type="ECO:0000313" key="3">
    <source>
        <dbReference type="Proteomes" id="UP000250416"/>
    </source>
</evidence>
<evidence type="ECO:0000256" key="1">
    <source>
        <dbReference type="SAM" id="Phobius"/>
    </source>
</evidence>
<dbReference type="Proteomes" id="UP000250416">
    <property type="component" value="Unassembled WGS sequence"/>
</dbReference>
<feature type="transmembrane region" description="Helical" evidence="1">
    <location>
        <begin position="115"/>
        <end position="137"/>
    </location>
</feature>
<keyword evidence="1" id="KW-1133">Transmembrane helix</keyword>
<reference evidence="2 3" key="1">
    <citation type="submission" date="2018-06" db="EMBL/GenBank/DDBJ databases">
        <authorList>
            <consortium name="Pathogen Informatics"/>
            <person name="Doyle S."/>
        </authorList>
    </citation>
    <scope>NUCLEOTIDE SEQUENCE [LARGE SCALE GENOMIC DNA]</scope>
    <source>
        <strain evidence="2 3">NCTC10661</strain>
    </source>
</reference>
<proteinExistence type="predicted"/>